<dbReference type="SUPFAM" id="SSF55681">
    <property type="entry name" value="Class II aaRS and biotin synthetases"/>
    <property type="match status" value="1"/>
</dbReference>
<reference evidence="3 4" key="1">
    <citation type="submission" date="2024-10" db="EMBL/GenBank/DDBJ databases">
        <title>The Natural Products Discovery Center: Release of the First 8490 Sequenced Strains for Exploring Actinobacteria Biosynthetic Diversity.</title>
        <authorList>
            <person name="Kalkreuter E."/>
            <person name="Kautsar S.A."/>
            <person name="Yang D."/>
            <person name="Bader C.D."/>
            <person name="Teijaro C.N."/>
            <person name="Fluegel L."/>
            <person name="Davis C.M."/>
            <person name="Simpson J.R."/>
            <person name="Lauterbach L."/>
            <person name="Steele A.D."/>
            <person name="Gui C."/>
            <person name="Meng S."/>
            <person name="Li G."/>
            <person name="Viehrig K."/>
            <person name="Ye F."/>
            <person name="Su P."/>
            <person name="Kiefer A.F."/>
            <person name="Nichols A."/>
            <person name="Cepeda A.J."/>
            <person name="Yan W."/>
            <person name="Fan B."/>
            <person name="Jiang Y."/>
            <person name="Adhikari A."/>
            <person name="Zheng C.-J."/>
            <person name="Schuster L."/>
            <person name="Cowan T.M."/>
            <person name="Smanski M.J."/>
            <person name="Chevrette M.G."/>
            <person name="De Carvalho L.P.S."/>
            <person name="Shen B."/>
        </authorList>
    </citation>
    <scope>NUCLEOTIDE SEQUENCE [LARGE SCALE GENOMIC DNA]</scope>
    <source>
        <strain evidence="3 4">NPDC002173</strain>
    </source>
</reference>
<proteinExistence type="predicted"/>
<dbReference type="Gene3D" id="3.30.930.10">
    <property type="entry name" value="Bira Bifunctional Protein, Domain 2"/>
    <property type="match status" value="1"/>
</dbReference>
<evidence type="ECO:0000313" key="4">
    <source>
        <dbReference type="Proteomes" id="UP001602013"/>
    </source>
</evidence>
<dbReference type="InterPro" id="IPR045864">
    <property type="entry name" value="aa-tRNA-synth_II/BPL/LPL"/>
</dbReference>
<accession>A0ABW6T4I7</accession>
<keyword evidence="4" id="KW-1185">Reference proteome</keyword>
<dbReference type="PROSITE" id="PS50862">
    <property type="entry name" value="AA_TRNA_LIGASE_II"/>
    <property type="match status" value="1"/>
</dbReference>
<evidence type="ECO:0000256" key="1">
    <source>
        <dbReference type="ARBA" id="ARBA00022917"/>
    </source>
</evidence>
<protein>
    <recommendedName>
        <fullName evidence="2">Aminoacyl-transfer RNA synthetases class-II family profile domain-containing protein</fullName>
    </recommendedName>
</protein>
<dbReference type="PANTHER" id="PTHR11451">
    <property type="entry name" value="THREONINE-TRNA LIGASE"/>
    <property type="match status" value="1"/>
</dbReference>
<dbReference type="InterPro" id="IPR006195">
    <property type="entry name" value="aa-tRNA-synth_II"/>
</dbReference>
<dbReference type="Proteomes" id="UP001602013">
    <property type="component" value="Unassembled WGS sequence"/>
</dbReference>
<organism evidence="3 4">
    <name type="scientific">Microtetraspora malaysiensis</name>
    <dbReference type="NCBI Taxonomy" id="161358"/>
    <lineage>
        <taxon>Bacteria</taxon>
        <taxon>Bacillati</taxon>
        <taxon>Actinomycetota</taxon>
        <taxon>Actinomycetes</taxon>
        <taxon>Streptosporangiales</taxon>
        <taxon>Streptosporangiaceae</taxon>
        <taxon>Microtetraspora</taxon>
    </lineage>
</organism>
<comment type="caution">
    <text evidence="3">The sequence shown here is derived from an EMBL/GenBank/DDBJ whole genome shotgun (WGS) entry which is preliminary data.</text>
</comment>
<evidence type="ECO:0000313" key="3">
    <source>
        <dbReference type="EMBL" id="MFF3672205.1"/>
    </source>
</evidence>
<name>A0ABW6T4I7_9ACTN</name>
<sequence length="118" mass="13649">MHDHRKLGREPGLFDTDPLIGAGLPYWLPDGATVRHTLEEYIRAAERRAGYRHVYSPVLGKRELYETSGHWAHYSDDMFPPMELGGEQVVLRPSLCPHHAVIYRSRSHSYRELPLRMA</sequence>
<dbReference type="RefSeq" id="WP_387418367.1">
    <property type="nucleotide sequence ID" value="NZ_JBIASD010000075.1"/>
</dbReference>
<keyword evidence="1" id="KW-0648">Protein biosynthesis</keyword>
<evidence type="ECO:0000259" key="2">
    <source>
        <dbReference type="PROSITE" id="PS50862"/>
    </source>
</evidence>
<dbReference type="EMBL" id="JBIASD010000075">
    <property type="protein sequence ID" value="MFF3672205.1"/>
    <property type="molecule type" value="Genomic_DNA"/>
</dbReference>
<feature type="domain" description="Aminoacyl-transfer RNA synthetases class-II family profile" evidence="2">
    <location>
        <begin position="29"/>
        <end position="118"/>
    </location>
</feature>
<dbReference type="PANTHER" id="PTHR11451:SF56">
    <property type="entry name" value="THREONINE--TRNA LIGASE 1"/>
    <property type="match status" value="1"/>
</dbReference>
<gene>
    <name evidence="3" type="ORF">ACFYXI_42605</name>
</gene>